<dbReference type="InterPro" id="IPR028979">
    <property type="entry name" value="Ser_kin/Pase_Hpr-like_N_sf"/>
</dbReference>
<evidence type="ECO:0000313" key="1">
    <source>
        <dbReference type="EMBL" id="MPM90250.1"/>
    </source>
</evidence>
<name>A0A645DLD4_9ZZZZ</name>
<dbReference type="EMBL" id="VSSQ01037531">
    <property type="protein sequence ID" value="MPM90250.1"/>
    <property type="molecule type" value="Genomic_DNA"/>
</dbReference>
<dbReference type="AlphaFoldDB" id="A0A645DLD4"/>
<gene>
    <name evidence="1" type="ORF">SDC9_137371</name>
</gene>
<protein>
    <recommendedName>
        <fullName evidence="2">DRTGG domain-containing protein</fullName>
    </recommendedName>
</protein>
<organism evidence="1">
    <name type="scientific">bioreactor metagenome</name>
    <dbReference type="NCBI Taxonomy" id="1076179"/>
    <lineage>
        <taxon>unclassified sequences</taxon>
        <taxon>metagenomes</taxon>
        <taxon>ecological metagenomes</taxon>
    </lineage>
</organism>
<dbReference type="Gene3D" id="3.40.1390.20">
    <property type="entry name" value="HprK N-terminal domain-like"/>
    <property type="match status" value="1"/>
</dbReference>
<dbReference type="SUPFAM" id="SSF75138">
    <property type="entry name" value="HprK N-terminal domain-like"/>
    <property type="match status" value="1"/>
</dbReference>
<accession>A0A645DLD4</accession>
<sequence>MIVVFLGAMESNMKIKELAEMTNWQLHASIQSQEKEIRGAFVGDLLSWVMGHSKPEQAWITVQAHINVVAVGVLREFSCLIICEDSQVDEAMLAQALEENLPIFQTTLSAFDVCRKLIELGV</sequence>
<reference evidence="1" key="1">
    <citation type="submission" date="2019-08" db="EMBL/GenBank/DDBJ databases">
        <authorList>
            <person name="Kucharzyk K."/>
            <person name="Murdoch R.W."/>
            <person name="Higgins S."/>
            <person name="Loffler F."/>
        </authorList>
    </citation>
    <scope>NUCLEOTIDE SEQUENCE</scope>
</reference>
<comment type="caution">
    <text evidence="1">The sequence shown here is derived from an EMBL/GenBank/DDBJ whole genome shotgun (WGS) entry which is preliminary data.</text>
</comment>
<proteinExistence type="predicted"/>
<evidence type="ECO:0008006" key="2">
    <source>
        <dbReference type="Google" id="ProtNLM"/>
    </source>
</evidence>